<dbReference type="Gene3D" id="3.30.450.150">
    <property type="entry name" value="Haem-degrading domain"/>
    <property type="match status" value="1"/>
</dbReference>
<evidence type="ECO:0000313" key="2">
    <source>
        <dbReference type="Proteomes" id="UP001165395"/>
    </source>
</evidence>
<evidence type="ECO:0000313" key="1">
    <source>
        <dbReference type="EMBL" id="MCB6183036.1"/>
    </source>
</evidence>
<protein>
    <submittedName>
        <fullName evidence="1">Heme-binding protein</fullName>
    </submittedName>
</protein>
<reference evidence="1" key="1">
    <citation type="submission" date="2021-10" db="EMBL/GenBank/DDBJ databases">
        <title>The complete genome sequence of Leeia sp. TBRC 13508.</title>
        <authorList>
            <person name="Charoenyingcharoen P."/>
            <person name="Yukphan P."/>
        </authorList>
    </citation>
    <scope>NUCLEOTIDE SEQUENCE</scope>
    <source>
        <strain evidence="1">TBRC 13508</strain>
    </source>
</reference>
<gene>
    <name evidence="1" type="ORF">LIN78_05675</name>
</gene>
<dbReference type="SUPFAM" id="SSF143744">
    <property type="entry name" value="GlcG-like"/>
    <property type="match status" value="1"/>
</dbReference>
<dbReference type="EMBL" id="JAJBZT010000002">
    <property type="protein sequence ID" value="MCB6183036.1"/>
    <property type="molecule type" value="Genomic_DNA"/>
</dbReference>
<dbReference type="Pfam" id="PF03928">
    <property type="entry name" value="HbpS-like"/>
    <property type="match status" value="1"/>
</dbReference>
<proteinExistence type="predicted"/>
<comment type="caution">
    <text evidence="1">The sequence shown here is derived from an EMBL/GenBank/DDBJ whole genome shotgun (WGS) entry which is preliminary data.</text>
</comment>
<accession>A0ABS8D4E3</accession>
<keyword evidence="2" id="KW-1185">Reference proteome</keyword>
<name>A0ABS8D4E3_9NEIS</name>
<organism evidence="1 2">
    <name type="scientific">Leeia speluncae</name>
    <dbReference type="NCBI Taxonomy" id="2884804"/>
    <lineage>
        <taxon>Bacteria</taxon>
        <taxon>Pseudomonadati</taxon>
        <taxon>Pseudomonadota</taxon>
        <taxon>Betaproteobacteria</taxon>
        <taxon>Neisseriales</taxon>
        <taxon>Leeiaceae</taxon>
        <taxon>Leeia</taxon>
    </lineage>
</organism>
<dbReference type="InterPro" id="IPR005624">
    <property type="entry name" value="PduO/GlcC-like"/>
</dbReference>
<dbReference type="RefSeq" id="WP_227179390.1">
    <property type="nucleotide sequence ID" value="NZ_JAJBZT010000002.1"/>
</dbReference>
<dbReference type="Proteomes" id="UP001165395">
    <property type="component" value="Unassembled WGS sequence"/>
</dbReference>
<dbReference type="PANTHER" id="PTHR34309">
    <property type="entry name" value="SLR1406 PROTEIN"/>
    <property type="match status" value="1"/>
</dbReference>
<sequence>MNPITLQNKATISQATAQQLIQLATESAKQQGIAVTIAITDIGGHQVALYRDDNAHFLTIEVAIKKAWTASAYGLPTHIWNDIVNQPKTAQLNNVSQLMPIGGGYPLRVNGQLVGGIGISGGLAQQDIDACGAALTALGFEFTG</sequence>
<dbReference type="InterPro" id="IPR052517">
    <property type="entry name" value="GlcG_carb_metab_protein"/>
</dbReference>
<dbReference type="InterPro" id="IPR038084">
    <property type="entry name" value="PduO/GlcC-like_sf"/>
</dbReference>
<dbReference type="PANTHER" id="PTHR34309:SF1">
    <property type="entry name" value="PROTEIN GLCG"/>
    <property type="match status" value="1"/>
</dbReference>